<sequence>MYSPNEGCLDLGYGPPLGAGADYRNFITTHPQLLSVPRPLTAGIAGPRSEILQLSGCNRGLQQGYYQGELSDGPDCQFPVPFAVNKASAANAPESSDLHIDAIQEEQATPWGNSKPIERTNSALSSAGSLDDDMEWAVDLGWITSEAGTPSQFLESSVTTVVDDLEKPISYKAASQLVSPANTQQPNDIVLANDTNSESSTGVTAPLSPSSSGRPRISASSQSFYGLRDAVCRLLGNNQQDIARALSVSEDKTPNASRTANPVPAGESDSYDGSWWMLESDAALQAYIAAFSDYFYSFIPKANIEARLKEARLPDASHLVRGFASAVIALGAYYHRQHGFAVVANCSTQKQKQKKRSSCSHNADGGHLEDARASIASECDIPSLVTENVAIAVMHVRELDLAQIDADDEESVLSSAYSYVLDVSYALNRGAPPTLDCDWIDGSDPLSHSSEEELLGIRSLAAVMHRCLRRQFSPRASYTYSSATVIPGGGRWQSHLKSQEQLRYWVELSPDLNMRITPGNIGCLPTSTARMAFCMYHRAVFLTHCPWIAAAAGLHAEPGPENGGVRDQDALGYGCCIRACLESAQQVIDAIPCFFSQSSCGTKLERYAKEPKFIDLLRR</sequence>
<proteinExistence type="predicted"/>
<feature type="region of interest" description="Disordered" evidence="1">
    <location>
        <begin position="192"/>
        <end position="217"/>
    </location>
</feature>
<protein>
    <recommendedName>
        <fullName evidence="4">Transcription factor domain-containing protein</fullName>
    </recommendedName>
</protein>
<feature type="compositionally biased region" description="Low complexity" evidence="1">
    <location>
        <begin position="208"/>
        <end position="217"/>
    </location>
</feature>
<feature type="region of interest" description="Disordered" evidence="1">
    <location>
        <begin position="107"/>
        <end position="127"/>
    </location>
</feature>
<accession>A0A8H3W570</accession>
<keyword evidence="3" id="KW-1185">Reference proteome</keyword>
<dbReference type="Proteomes" id="UP000434172">
    <property type="component" value="Unassembled WGS sequence"/>
</dbReference>
<name>A0A8H3W570_9PEZI</name>
<feature type="region of interest" description="Disordered" evidence="1">
    <location>
        <begin position="246"/>
        <end position="269"/>
    </location>
</feature>
<dbReference type="OrthoDB" id="4844900at2759"/>
<comment type="caution">
    <text evidence="2">The sequence shown here is derived from an EMBL/GenBank/DDBJ whole genome shotgun (WGS) entry which is preliminary data.</text>
</comment>
<dbReference type="CDD" id="cd12148">
    <property type="entry name" value="fungal_TF_MHR"/>
    <property type="match status" value="1"/>
</dbReference>
<evidence type="ECO:0008006" key="4">
    <source>
        <dbReference type="Google" id="ProtNLM"/>
    </source>
</evidence>
<organism evidence="2 3">
    <name type="scientific">Colletotrichum asianum</name>
    <dbReference type="NCBI Taxonomy" id="702518"/>
    <lineage>
        <taxon>Eukaryota</taxon>
        <taxon>Fungi</taxon>
        <taxon>Dikarya</taxon>
        <taxon>Ascomycota</taxon>
        <taxon>Pezizomycotina</taxon>
        <taxon>Sordariomycetes</taxon>
        <taxon>Hypocreomycetidae</taxon>
        <taxon>Glomerellales</taxon>
        <taxon>Glomerellaceae</taxon>
        <taxon>Colletotrichum</taxon>
        <taxon>Colletotrichum gloeosporioides species complex</taxon>
    </lineage>
</organism>
<dbReference type="EMBL" id="WOWK01000093">
    <property type="protein sequence ID" value="KAF0319655.1"/>
    <property type="molecule type" value="Genomic_DNA"/>
</dbReference>
<evidence type="ECO:0000256" key="1">
    <source>
        <dbReference type="SAM" id="MobiDB-lite"/>
    </source>
</evidence>
<evidence type="ECO:0000313" key="3">
    <source>
        <dbReference type="Proteomes" id="UP000434172"/>
    </source>
</evidence>
<gene>
    <name evidence="2" type="ORF">GQ607_013135</name>
</gene>
<dbReference type="AlphaFoldDB" id="A0A8H3W570"/>
<evidence type="ECO:0000313" key="2">
    <source>
        <dbReference type="EMBL" id="KAF0319655.1"/>
    </source>
</evidence>
<reference evidence="2 3" key="1">
    <citation type="submission" date="2019-12" db="EMBL/GenBank/DDBJ databases">
        <title>A genome sequence resource for the geographically widespread anthracnose pathogen Colletotrichum asianum.</title>
        <authorList>
            <person name="Meng Y."/>
        </authorList>
    </citation>
    <scope>NUCLEOTIDE SEQUENCE [LARGE SCALE GENOMIC DNA]</scope>
    <source>
        <strain evidence="2 3">ICMP 18580</strain>
    </source>
</reference>
<feature type="compositionally biased region" description="Polar residues" evidence="1">
    <location>
        <begin position="192"/>
        <end position="203"/>
    </location>
</feature>